<evidence type="ECO:0000313" key="2">
    <source>
        <dbReference type="Proteomes" id="UP000499080"/>
    </source>
</evidence>
<name>A0A4Y2MVY7_ARAVE</name>
<keyword evidence="2" id="KW-1185">Reference proteome</keyword>
<proteinExistence type="predicted"/>
<organism evidence="1 2">
    <name type="scientific">Araneus ventricosus</name>
    <name type="common">Orbweaver spider</name>
    <name type="synonym">Epeira ventricosa</name>
    <dbReference type="NCBI Taxonomy" id="182803"/>
    <lineage>
        <taxon>Eukaryota</taxon>
        <taxon>Metazoa</taxon>
        <taxon>Ecdysozoa</taxon>
        <taxon>Arthropoda</taxon>
        <taxon>Chelicerata</taxon>
        <taxon>Arachnida</taxon>
        <taxon>Araneae</taxon>
        <taxon>Araneomorphae</taxon>
        <taxon>Entelegynae</taxon>
        <taxon>Araneoidea</taxon>
        <taxon>Araneidae</taxon>
        <taxon>Araneus</taxon>
    </lineage>
</organism>
<evidence type="ECO:0008006" key="3">
    <source>
        <dbReference type="Google" id="ProtNLM"/>
    </source>
</evidence>
<gene>
    <name evidence="1" type="ORF">AVEN_189275_1</name>
</gene>
<dbReference type="CDD" id="cd09272">
    <property type="entry name" value="RNase_HI_RT_Ty1"/>
    <property type="match status" value="1"/>
</dbReference>
<dbReference type="Proteomes" id="UP000499080">
    <property type="component" value="Unassembled WGS sequence"/>
</dbReference>
<sequence>MSMSDSCKEALYLQKLPSELDLGIIFKQTTFYVDNHSVIKLAENLPFHSRTNYIDIRHHFIPDILEGGKFAVQHVSTSNMGDDIFTSWFIKAL</sequence>
<reference evidence="1 2" key="1">
    <citation type="journal article" date="2019" name="Sci. Rep.">
        <title>Orb-weaving spider Araneus ventricosus genome elucidates the spidroin gene catalogue.</title>
        <authorList>
            <person name="Kono N."/>
            <person name="Nakamura H."/>
            <person name="Ohtoshi R."/>
            <person name="Moran D.A.P."/>
            <person name="Shinohara A."/>
            <person name="Yoshida Y."/>
            <person name="Fujiwara M."/>
            <person name="Mori M."/>
            <person name="Tomita M."/>
            <person name="Arakawa K."/>
        </authorList>
    </citation>
    <scope>NUCLEOTIDE SEQUENCE [LARGE SCALE GENOMIC DNA]</scope>
</reference>
<dbReference type="EMBL" id="BGPR01008056">
    <property type="protein sequence ID" value="GBN31245.1"/>
    <property type="molecule type" value="Genomic_DNA"/>
</dbReference>
<protein>
    <recommendedName>
        <fullName evidence="3">Retrovirus-related Pol polyprotein from transposon TNT 1-94</fullName>
    </recommendedName>
</protein>
<comment type="caution">
    <text evidence="1">The sequence shown here is derived from an EMBL/GenBank/DDBJ whole genome shotgun (WGS) entry which is preliminary data.</text>
</comment>
<dbReference type="OrthoDB" id="413361at2759"/>
<dbReference type="AlphaFoldDB" id="A0A4Y2MVY7"/>
<evidence type="ECO:0000313" key="1">
    <source>
        <dbReference type="EMBL" id="GBN31245.1"/>
    </source>
</evidence>
<accession>A0A4Y2MVY7</accession>